<evidence type="ECO:0000313" key="3">
    <source>
        <dbReference type="EMBL" id="NGN68617.1"/>
    </source>
</evidence>
<gene>
    <name evidence="3" type="ORF">G5C51_32585</name>
</gene>
<evidence type="ECO:0000259" key="2">
    <source>
        <dbReference type="PROSITE" id="PS50975"/>
    </source>
</evidence>
<dbReference type="PROSITE" id="PS50975">
    <property type="entry name" value="ATP_GRASP"/>
    <property type="match status" value="1"/>
</dbReference>
<dbReference type="Proteomes" id="UP000481583">
    <property type="component" value="Unassembled WGS sequence"/>
</dbReference>
<accession>A0A6G4UBB3</accession>
<dbReference type="PANTHER" id="PTHR37018">
    <property type="entry name" value="CULTURE SPECIFIC PROTEIN, PUTATIVE (AFU_ORTHOLOGUE AFUA_2G00130)-RELATED"/>
    <property type="match status" value="1"/>
</dbReference>
<dbReference type="InterPro" id="IPR053269">
    <property type="entry name" value="Asp-Met_ligase"/>
</dbReference>
<dbReference type="InterPro" id="IPR040754">
    <property type="entry name" value="PreAtp-grasp"/>
</dbReference>
<comment type="caution">
    <text evidence="3">The sequence shown here is derived from an EMBL/GenBank/DDBJ whole genome shotgun (WGS) entry which is preliminary data.</text>
</comment>
<keyword evidence="4" id="KW-1185">Reference proteome</keyword>
<evidence type="ECO:0000256" key="1">
    <source>
        <dbReference type="PROSITE-ProRule" id="PRU00409"/>
    </source>
</evidence>
<dbReference type="GO" id="GO:0005524">
    <property type="term" value="F:ATP binding"/>
    <property type="evidence" value="ECO:0007669"/>
    <property type="project" value="UniProtKB-UniRule"/>
</dbReference>
<dbReference type="Pfam" id="PF18604">
    <property type="entry name" value="PreAtp-grasp"/>
    <property type="match status" value="1"/>
</dbReference>
<dbReference type="EMBL" id="JAAKZV010000217">
    <property type="protein sequence ID" value="NGN68617.1"/>
    <property type="molecule type" value="Genomic_DNA"/>
</dbReference>
<dbReference type="InterPro" id="IPR011761">
    <property type="entry name" value="ATP-grasp"/>
</dbReference>
<dbReference type="GO" id="GO:0046872">
    <property type="term" value="F:metal ion binding"/>
    <property type="evidence" value="ECO:0007669"/>
    <property type="project" value="InterPro"/>
</dbReference>
<keyword evidence="1" id="KW-0547">Nucleotide-binding</keyword>
<reference evidence="3 4" key="1">
    <citation type="submission" date="2020-02" db="EMBL/GenBank/DDBJ databases">
        <title>Whole-genome analyses of novel actinobacteria.</title>
        <authorList>
            <person name="Sahin N."/>
        </authorList>
    </citation>
    <scope>NUCLEOTIDE SEQUENCE [LARGE SCALE GENOMIC DNA]</scope>
    <source>
        <strain evidence="3 4">A7024</strain>
    </source>
</reference>
<proteinExistence type="predicted"/>
<protein>
    <submittedName>
        <fullName evidence="3">ATP-grasp domain-containing protein</fullName>
    </submittedName>
</protein>
<dbReference type="Gene3D" id="3.30.470.20">
    <property type="entry name" value="ATP-grasp fold, B domain"/>
    <property type="match status" value="1"/>
</dbReference>
<evidence type="ECO:0000313" key="4">
    <source>
        <dbReference type="Proteomes" id="UP000481583"/>
    </source>
</evidence>
<sequence length="467" mass="49684">MSIEEAHVPDDLSSLDFTGGLRFACTGDTATPLVLLGNIEVEREWARGEPGLPAVGDGAPSAVVARMDELALVLGEAGDHVVLKSAPDRGYLDYLRSLGLGLPGIELTDRCRARVPVTDEARESPGLLRRLAGLGRAGARLLPHGVSRAEEALAAAAHLPVALPAADVAKRVNSKIYGRRLAARLGVPLAQGWECESVGEFESAVDRAAEVLAAGGTVGVKDAYGVSGKGIAVADRPRRLEQLIRMVRRRAERTGDHRLAVVVEVWADKAVDLNYHFTVARDGSVRFDFVKEALTAGGVHQGHRYPARLTPAHRDLVEDTAQQVGKSLAADGYFGPVGVDAIVCRDGSLLPLLEINARNNMSSYQARLQERCIPADAVVTARQFDVLLPGPVAFARLAEVLGELLYRPEAGHGALPNSFATVNAGFVDASGPADGRFYLMLIAPGQERSDALAAEVTARLAEFGELR</sequence>
<dbReference type="AlphaFoldDB" id="A0A6G4UBB3"/>
<organism evidence="3 4">
    <name type="scientific">Streptomyces coryli</name>
    <dbReference type="NCBI Taxonomy" id="1128680"/>
    <lineage>
        <taxon>Bacteria</taxon>
        <taxon>Bacillati</taxon>
        <taxon>Actinomycetota</taxon>
        <taxon>Actinomycetes</taxon>
        <taxon>Kitasatosporales</taxon>
        <taxon>Streptomycetaceae</taxon>
        <taxon>Streptomyces</taxon>
    </lineage>
</organism>
<feature type="domain" description="ATP-grasp" evidence="2">
    <location>
        <begin position="179"/>
        <end position="388"/>
    </location>
</feature>
<keyword evidence="1" id="KW-0067">ATP-binding</keyword>
<dbReference type="SUPFAM" id="SSF56059">
    <property type="entry name" value="Glutathione synthetase ATP-binding domain-like"/>
    <property type="match status" value="1"/>
</dbReference>
<dbReference type="PANTHER" id="PTHR37018:SF1">
    <property type="entry name" value="CULTURE SPECIFIC PROTEIN, PUTATIVE (AFU_ORTHOLOGUE AFUA_2G00130)-RELATED"/>
    <property type="match status" value="1"/>
</dbReference>
<name>A0A6G4UBB3_9ACTN</name>